<comment type="similarity">
    <text evidence="1">Belongs to the N-acetylmuramoyl-L-alanine amidase 2 family.</text>
</comment>
<dbReference type="InterPro" id="IPR036505">
    <property type="entry name" value="Amidase/PGRP_sf"/>
</dbReference>
<dbReference type="PROSITE" id="PS51318">
    <property type="entry name" value="TAT"/>
    <property type="match status" value="1"/>
</dbReference>
<keyword evidence="5" id="KW-1185">Reference proteome</keyword>
<sequence>MADVSSLSSSRRAFLGLGGALGLGVAGAVTATAVGRSADPVVSSPGSALGCAGGKDSGELAAFRTQTAEGTVEQRIAATRLTASSAPEPTGASRIFGCHYVSRADWGADESLRFLPDGSENWPQTYWPTQTFTVHHTADANADPDPQIRIQNIYRYHAIDQDWGDIGYHFLIDDAGLIYEGRYSGEDSVPGFDTDGQMVNAAHVTGYNAGNVGIALLGDFTAVEPSAKQYRSLVRLLRGLTRWQGVDPQSTVDYVNPISAVAASVAAISSHRDWPGTATECPGDTFHPMLEQLRVDVAG</sequence>
<accession>A0ABT9P054</accession>
<dbReference type="InterPro" id="IPR015510">
    <property type="entry name" value="PGRP"/>
</dbReference>
<name>A0ABT9P054_9ACTN</name>
<dbReference type="EMBL" id="JAUSQZ010000001">
    <property type="protein sequence ID" value="MDP9826057.1"/>
    <property type="molecule type" value="Genomic_DNA"/>
</dbReference>
<evidence type="ECO:0000313" key="4">
    <source>
        <dbReference type="EMBL" id="MDP9826057.1"/>
    </source>
</evidence>
<evidence type="ECO:0000313" key="5">
    <source>
        <dbReference type="Proteomes" id="UP001235712"/>
    </source>
</evidence>
<evidence type="ECO:0000259" key="2">
    <source>
        <dbReference type="SMART" id="SM00644"/>
    </source>
</evidence>
<dbReference type="Gene3D" id="3.40.80.10">
    <property type="entry name" value="Peptidoglycan recognition protein-like"/>
    <property type="match status" value="1"/>
</dbReference>
<dbReference type="SMART" id="SM00701">
    <property type="entry name" value="PGRP"/>
    <property type="match status" value="1"/>
</dbReference>
<dbReference type="Proteomes" id="UP001235712">
    <property type="component" value="Unassembled WGS sequence"/>
</dbReference>
<comment type="caution">
    <text evidence="4">The sequence shown here is derived from an EMBL/GenBank/DDBJ whole genome shotgun (WGS) entry which is preliminary data.</text>
</comment>
<evidence type="ECO:0008006" key="6">
    <source>
        <dbReference type="Google" id="ProtNLM"/>
    </source>
</evidence>
<dbReference type="InterPro" id="IPR006311">
    <property type="entry name" value="TAT_signal"/>
</dbReference>
<dbReference type="Pfam" id="PF01510">
    <property type="entry name" value="Amidase_2"/>
    <property type="match status" value="1"/>
</dbReference>
<dbReference type="SMART" id="SM00644">
    <property type="entry name" value="Ami_2"/>
    <property type="match status" value="1"/>
</dbReference>
<reference evidence="4 5" key="1">
    <citation type="submission" date="2023-07" db="EMBL/GenBank/DDBJ databases">
        <title>Sequencing the genomes of 1000 actinobacteria strains.</title>
        <authorList>
            <person name="Klenk H.-P."/>
        </authorList>
    </citation>
    <scope>NUCLEOTIDE SEQUENCE [LARGE SCALE GENOMIC DNA]</scope>
    <source>
        <strain evidence="4 5">DSM 44388</strain>
    </source>
</reference>
<dbReference type="RefSeq" id="WP_307240476.1">
    <property type="nucleotide sequence ID" value="NZ_JAUSQZ010000001.1"/>
</dbReference>
<dbReference type="PANTHER" id="PTHR11022">
    <property type="entry name" value="PEPTIDOGLYCAN RECOGNITION PROTEIN"/>
    <property type="match status" value="1"/>
</dbReference>
<dbReference type="PANTHER" id="PTHR11022:SF41">
    <property type="entry name" value="PEPTIDOGLYCAN-RECOGNITION PROTEIN LC-RELATED"/>
    <property type="match status" value="1"/>
</dbReference>
<organism evidence="4 5">
    <name type="scientific">Kineosporia succinea</name>
    <dbReference type="NCBI Taxonomy" id="84632"/>
    <lineage>
        <taxon>Bacteria</taxon>
        <taxon>Bacillati</taxon>
        <taxon>Actinomycetota</taxon>
        <taxon>Actinomycetes</taxon>
        <taxon>Kineosporiales</taxon>
        <taxon>Kineosporiaceae</taxon>
        <taxon>Kineosporia</taxon>
    </lineage>
</organism>
<feature type="domain" description="N-acetylmuramoyl-L-alanine amidase" evidence="2">
    <location>
        <begin position="118"/>
        <end position="283"/>
    </location>
</feature>
<gene>
    <name evidence="4" type="ORF">J2S57_001806</name>
</gene>
<protein>
    <recommendedName>
        <fullName evidence="6">N-acetylmuramoyl-L-alanine amidase</fullName>
    </recommendedName>
</protein>
<dbReference type="SUPFAM" id="SSF55846">
    <property type="entry name" value="N-acetylmuramoyl-L-alanine amidase-like"/>
    <property type="match status" value="1"/>
</dbReference>
<dbReference type="InterPro" id="IPR002502">
    <property type="entry name" value="Amidase_domain"/>
</dbReference>
<evidence type="ECO:0000259" key="3">
    <source>
        <dbReference type="SMART" id="SM00701"/>
    </source>
</evidence>
<dbReference type="InterPro" id="IPR006619">
    <property type="entry name" value="PGRP_domain_met/bac"/>
</dbReference>
<dbReference type="CDD" id="cd06583">
    <property type="entry name" value="PGRP"/>
    <property type="match status" value="1"/>
</dbReference>
<feature type="domain" description="Peptidoglycan recognition protein family" evidence="3">
    <location>
        <begin position="98"/>
        <end position="259"/>
    </location>
</feature>
<proteinExistence type="inferred from homology"/>
<evidence type="ECO:0000256" key="1">
    <source>
        <dbReference type="ARBA" id="ARBA00007553"/>
    </source>
</evidence>